<evidence type="ECO:0000313" key="20">
    <source>
        <dbReference type="Proteomes" id="UP000652354"/>
    </source>
</evidence>
<evidence type="ECO:0000256" key="4">
    <source>
        <dbReference type="ARBA" id="ARBA00005072"/>
    </source>
</evidence>
<comment type="similarity">
    <text evidence="5 15">Belongs to the class-IV pyridoxal-phosphate-dependent aminotransferase family.</text>
</comment>
<comment type="caution">
    <text evidence="19">The sequence shown here is derived from an EMBL/GenBank/DDBJ whole genome shotgun (WGS) entry which is preliminary data.</text>
</comment>
<evidence type="ECO:0000256" key="5">
    <source>
        <dbReference type="ARBA" id="ARBA00009320"/>
    </source>
</evidence>
<comment type="catalytic activity">
    <reaction evidence="11 17">
        <text>L-valine + 2-oxoglutarate = 3-methyl-2-oxobutanoate + L-glutamate</text>
        <dbReference type="Rhea" id="RHEA:24813"/>
        <dbReference type="ChEBI" id="CHEBI:11851"/>
        <dbReference type="ChEBI" id="CHEBI:16810"/>
        <dbReference type="ChEBI" id="CHEBI:29985"/>
        <dbReference type="ChEBI" id="CHEBI:57762"/>
        <dbReference type="EC" id="2.6.1.42"/>
    </reaction>
</comment>
<dbReference type="GO" id="GO:0004084">
    <property type="term" value="F:branched-chain-amino-acid transaminase activity"/>
    <property type="evidence" value="ECO:0007669"/>
    <property type="project" value="UniProtKB-EC"/>
</dbReference>
<evidence type="ECO:0000256" key="8">
    <source>
        <dbReference type="ARBA" id="ARBA00022679"/>
    </source>
</evidence>
<evidence type="ECO:0000256" key="7">
    <source>
        <dbReference type="ARBA" id="ARBA00022605"/>
    </source>
</evidence>
<evidence type="ECO:0000256" key="12">
    <source>
        <dbReference type="ARBA" id="ARBA00048798"/>
    </source>
</evidence>
<dbReference type="InterPro" id="IPR036038">
    <property type="entry name" value="Aminotransferase-like"/>
</dbReference>
<feature type="region of interest" description="Disordered" evidence="18">
    <location>
        <begin position="1"/>
        <end position="29"/>
    </location>
</feature>
<evidence type="ECO:0000256" key="13">
    <source>
        <dbReference type="ARBA" id="ARBA00049229"/>
    </source>
</evidence>
<dbReference type="CDD" id="cd01557">
    <property type="entry name" value="BCAT_beta_family"/>
    <property type="match status" value="1"/>
</dbReference>
<comment type="pathway">
    <text evidence="4">Amino-acid biosynthesis; L-leucine biosynthesis; L-leucine from 3-methyl-2-oxobutanoate: step 4/4.</text>
</comment>
<dbReference type="InterPro" id="IPR033939">
    <property type="entry name" value="BCAT_family"/>
</dbReference>
<keyword evidence="20" id="KW-1185">Reference proteome</keyword>
<gene>
    <name evidence="19" type="primary">ilvE_1</name>
    <name evidence="19" type="ORF">Dac01nite_19330</name>
</gene>
<feature type="compositionally biased region" description="Basic and acidic residues" evidence="18">
    <location>
        <begin position="1"/>
        <end position="10"/>
    </location>
</feature>
<evidence type="ECO:0000256" key="6">
    <source>
        <dbReference type="ARBA" id="ARBA00022576"/>
    </source>
</evidence>
<keyword evidence="6 17" id="KW-0032">Aminotransferase</keyword>
<evidence type="ECO:0000256" key="18">
    <source>
        <dbReference type="SAM" id="MobiDB-lite"/>
    </source>
</evidence>
<dbReference type="AlphaFoldDB" id="A0A919UKE4"/>
<dbReference type="Proteomes" id="UP000652354">
    <property type="component" value="Unassembled WGS sequence"/>
</dbReference>
<dbReference type="PANTHER" id="PTHR11825:SF44">
    <property type="entry name" value="BRANCHED-CHAIN-AMINO-ACID AMINOTRANSFERASE"/>
    <property type="match status" value="1"/>
</dbReference>
<evidence type="ECO:0000256" key="10">
    <source>
        <dbReference type="ARBA" id="ARBA00023304"/>
    </source>
</evidence>
<dbReference type="EMBL" id="BONR01000004">
    <property type="protein sequence ID" value="GIG55181.1"/>
    <property type="molecule type" value="Genomic_DNA"/>
</dbReference>
<evidence type="ECO:0000256" key="16">
    <source>
        <dbReference type="RuleBase" id="RU004516"/>
    </source>
</evidence>
<feature type="modified residue" description="N6-(pyridoxal phosphate)lysine" evidence="14">
    <location>
        <position position="208"/>
    </location>
</feature>
<keyword evidence="8 17" id="KW-0808">Transferase</keyword>
<comment type="catalytic activity">
    <reaction evidence="12 17">
        <text>L-isoleucine + 2-oxoglutarate = (S)-3-methyl-2-oxopentanoate + L-glutamate</text>
        <dbReference type="Rhea" id="RHEA:24801"/>
        <dbReference type="ChEBI" id="CHEBI:16810"/>
        <dbReference type="ChEBI" id="CHEBI:29985"/>
        <dbReference type="ChEBI" id="CHEBI:35146"/>
        <dbReference type="ChEBI" id="CHEBI:58045"/>
        <dbReference type="EC" id="2.6.1.42"/>
    </reaction>
</comment>
<dbReference type="PANTHER" id="PTHR11825">
    <property type="entry name" value="SUBGROUP IIII AMINOTRANSFERASE"/>
    <property type="match status" value="1"/>
</dbReference>
<dbReference type="SUPFAM" id="SSF56752">
    <property type="entry name" value="D-aminoacid aminotransferase-like PLP-dependent enzymes"/>
    <property type="match status" value="1"/>
</dbReference>
<dbReference type="Gene3D" id="3.20.10.10">
    <property type="entry name" value="D-amino Acid Aminotransferase, subunit A, domain 2"/>
    <property type="match status" value="1"/>
</dbReference>
<evidence type="ECO:0000256" key="9">
    <source>
        <dbReference type="ARBA" id="ARBA00022898"/>
    </source>
</evidence>
<comment type="pathway">
    <text evidence="3">Amino-acid biosynthesis; L-valine biosynthesis; L-valine from pyruvate: step 4/4.</text>
</comment>
<name>A0A919UKE4_9MICO</name>
<evidence type="ECO:0000256" key="2">
    <source>
        <dbReference type="ARBA" id="ARBA00004824"/>
    </source>
</evidence>
<evidence type="ECO:0000256" key="1">
    <source>
        <dbReference type="ARBA" id="ARBA00001933"/>
    </source>
</evidence>
<keyword evidence="7 17" id="KW-0028">Amino-acid biosynthesis</keyword>
<evidence type="ECO:0000256" key="11">
    <source>
        <dbReference type="ARBA" id="ARBA00048212"/>
    </source>
</evidence>
<dbReference type="RefSeq" id="WP_203656411.1">
    <property type="nucleotide sequence ID" value="NZ_BONR01000004.1"/>
</dbReference>
<dbReference type="InterPro" id="IPR005786">
    <property type="entry name" value="B_amino_transII"/>
</dbReference>
<dbReference type="InterPro" id="IPR001544">
    <property type="entry name" value="Aminotrans_IV"/>
</dbReference>
<dbReference type="PIRSF" id="PIRSF006468">
    <property type="entry name" value="BCAT1"/>
    <property type="match status" value="1"/>
</dbReference>
<comment type="cofactor">
    <cofactor evidence="1 16">
        <name>pyridoxal 5'-phosphate</name>
        <dbReference type="ChEBI" id="CHEBI:597326"/>
    </cofactor>
</comment>
<dbReference type="GO" id="GO:0008652">
    <property type="term" value="P:amino acid biosynthetic process"/>
    <property type="evidence" value="ECO:0007669"/>
    <property type="project" value="UniProtKB-KW"/>
</dbReference>
<sequence length="369" mass="40016">MDHHAPEHHATAFAVTRNPAPASDAERARRMDSQPFGTVFSDHLAKATWTADRGWHDRRIEPFGDLVLHPGATVLHYGQQVFEGLKAYRWADGSIHLFRPEANAARFNASAVRMALPPLPEEDFLGSIEELLGVDAAWVPDVEETSLYLRPMLIGTEPCLGVRPSATVGYVLLASPVGAYFPNGVKPVSIWVAQGFHRAGAGGTGQAKTAGNYAASMLPQQQAQDHGCDQVLFLDASRDMYVEELGGMNVFAVRRDGTIWTPRVTGTILEGVTRDSVIELLRGDGRDVIERDISIDELRDGIASGAVQEVFACGTAAVVTPIARLVAPSYDLVVGDGGPGTVTMALRQRLTDIQYGHAEDTHGWMRRVV</sequence>
<keyword evidence="9 16" id="KW-0663">Pyridoxal phosphate</keyword>
<dbReference type="Pfam" id="PF01063">
    <property type="entry name" value="Aminotran_4"/>
    <property type="match status" value="1"/>
</dbReference>
<reference evidence="19" key="1">
    <citation type="submission" date="2021-01" db="EMBL/GenBank/DDBJ databases">
        <title>Whole genome shotgun sequence of Demequina activiva NBRC 110675.</title>
        <authorList>
            <person name="Komaki H."/>
            <person name="Tamura T."/>
        </authorList>
    </citation>
    <scope>NUCLEOTIDE SEQUENCE</scope>
    <source>
        <strain evidence="19">NBRC 110675</strain>
    </source>
</reference>
<dbReference type="PROSITE" id="PS00770">
    <property type="entry name" value="AA_TRANSFER_CLASS_4"/>
    <property type="match status" value="1"/>
</dbReference>
<comment type="catalytic activity">
    <reaction evidence="13 17">
        <text>L-leucine + 2-oxoglutarate = 4-methyl-2-oxopentanoate + L-glutamate</text>
        <dbReference type="Rhea" id="RHEA:18321"/>
        <dbReference type="ChEBI" id="CHEBI:16810"/>
        <dbReference type="ChEBI" id="CHEBI:17865"/>
        <dbReference type="ChEBI" id="CHEBI:29985"/>
        <dbReference type="ChEBI" id="CHEBI:57427"/>
        <dbReference type="EC" id="2.6.1.42"/>
    </reaction>
</comment>
<keyword evidence="10 17" id="KW-0100">Branched-chain amino acid biosynthesis</keyword>
<dbReference type="GO" id="GO:0009082">
    <property type="term" value="P:branched-chain amino acid biosynthetic process"/>
    <property type="evidence" value="ECO:0007669"/>
    <property type="project" value="UniProtKB-KW"/>
</dbReference>
<dbReference type="NCBIfam" id="TIGR01123">
    <property type="entry name" value="ilvE_II"/>
    <property type="match status" value="1"/>
</dbReference>
<organism evidence="19 20">
    <name type="scientific">Demequina activiva</name>
    <dbReference type="NCBI Taxonomy" id="1582364"/>
    <lineage>
        <taxon>Bacteria</taxon>
        <taxon>Bacillati</taxon>
        <taxon>Actinomycetota</taxon>
        <taxon>Actinomycetes</taxon>
        <taxon>Micrococcales</taxon>
        <taxon>Demequinaceae</taxon>
        <taxon>Demequina</taxon>
    </lineage>
</organism>
<evidence type="ECO:0000313" key="19">
    <source>
        <dbReference type="EMBL" id="GIG55181.1"/>
    </source>
</evidence>
<accession>A0A919UKE4</accession>
<evidence type="ECO:0000256" key="14">
    <source>
        <dbReference type="PIRSR" id="PIRSR006468-1"/>
    </source>
</evidence>
<evidence type="ECO:0000256" key="17">
    <source>
        <dbReference type="RuleBase" id="RU004517"/>
    </source>
</evidence>
<evidence type="ECO:0000256" key="3">
    <source>
        <dbReference type="ARBA" id="ARBA00004931"/>
    </source>
</evidence>
<dbReference type="InterPro" id="IPR043132">
    <property type="entry name" value="BCAT-like_C"/>
</dbReference>
<dbReference type="NCBIfam" id="NF009897">
    <property type="entry name" value="PRK13357.1"/>
    <property type="match status" value="1"/>
</dbReference>
<comment type="pathway">
    <text evidence="2">Amino-acid biosynthesis; L-isoleucine biosynthesis; L-isoleucine from 2-oxobutanoate: step 4/4.</text>
</comment>
<evidence type="ECO:0000256" key="15">
    <source>
        <dbReference type="RuleBase" id="RU004106"/>
    </source>
</evidence>
<dbReference type="Gene3D" id="3.30.470.10">
    <property type="match status" value="1"/>
</dbReference>
<dbReference type="InterPro" id="IPR043131">
    <property type="entry name" value="BCAT-like_N"/>
</dbReference>
<protein>
    <recommendedName>
        <fullName evidence="17">Branched-chain-amino-acid aminotransferase</fullName>
        <ecNumber evidence="17">2.6.1.42</ecNumber>
    </recommendedName>
</protein>
<dbReference type="InterPro" id="IPR018300">
    <property type="entry name" value="Aminotrans_IV_CS"/>
</dbReference>
<proteinExistence type="inferred from homology"/>
<dbReference type="EC" id="2.6.1.42" evidence="17"/>